<keyword evidence="4" id="KW-0732">Signal</keyword>
<evidence type="ECO:0000313" key="12">
    <source>
        <dbReference type="EMBL" id="PSR53648.1"/>
    </source>
</evidence>
<dbReference type="Pfam" id="PF11721">
    <property type="entry name" value="Malectin"/>
    <property type="match status" value="1"/>
</dbReference>
<organism evidence="12 13">
    <name type="scientific">Adhaeribacter arboris</name>
    <dbReference type="NCBI Taxonomy" id="2072846"/>
    <lineage>
        <taxon>Bacteria</taxon>
        <taxon>Pseudomonadati</taxon>
        <taxon>Bacteroidota</taxon>
        <taxon>Cytophagia</taxon>
        <taxon>Cytophagales</taxon>
        <taxon>Hymenobacteraceae</taxon>
        <taxon>Adhaeribacter</taxon>
    </lineage>
</organism>
<dbReference type="Gene3D" id="2.60.40.3440">
    <property type="match status" value="1"/>
</dbReference>
<dbReference type="InterPro" id="IPR039155">
    <property type="entry name" value="MLEC"/>
</dbReference>
<evidence type="ECO:0000256" key="7">
    <source>
        <dbReference type="ARBA" id="ARBA00023136"/>
    </source>
</evidence>
<comment type="caution">
    <text evidence="12">The sequence shown here is derived from an EMBL/GenBank/DDBJ whole genome shotgun (WGS) entry which is preliminary data.</text>
</comment>
<dbReference type="EMBL" id="PYFT01000001">
    <property type="protein sequence ID" value="PSR53648.1"/>
    <property type="molecule type" value="Genomic_DNA"/>
</dbReference>
<feature type="domain" description="Malectin" evidence="10">
    <location>
        <begin position="855"/>
        <end position="995"/>
    </location>
</feature>
<dbReference type="PANTHER" id="PTHR13460:SF0">
    <property type="entry name" value="MALECTIN"/>
    <property type="match status" value="1"/>
</dbReference>
<evidence type="ECO:0000256" key="6">
    <source>
        <dbReference type="ARBA" id="ARBA00022989"/>
    </source>
</evidence>
<sequence>MKLNLHSFFLLAWFRPKSQSQGSFRQFYYNLRLNLLITFAIALVFVLLSANSTMAQEVLIGLTSSEGPQGGGAAFTINRSGTNFKVRKGFYKLGISPFGDLTLGKDGNFYGMTANRGNYGYGTIFKMSPAGKVSILHHFNHPDGTGPAGNLVQGADGNFYGMTYVNGEYRKGTIFKITPNGVFTVLKSFDYTNDGGNPWGSLVQGTDGNFYGMTLLGGKYNYGTIFKMTPKGVYTVLRSFNGTTNGGSPYGNLVQGKDGNFYGMTSAGGTHGYGTIFKVTPTGTYTVLRALNGTTDGSIPGGSLIQATDGNFYGMTYAGGEQYYGTIFKISSKGAFTVIHHLSSEDGGHAYGTLVRGSDGNFYGMASDGGKNYNGTIFKLTPGGTFTVLKHLDFATTGANPRGSLVQGKDGSFYGMAGSYGPSSYGTIFKITPGGTFTLLVSLPDNNQGNAPYGSLVQGKDGYYYGTTSQGGKYGNGTIFKMCTDGTFTTLHSLNINTDGAYPEGNLIQATDGNLYGTAPSGGSKGYGTIFRITPGGTFKVLHSFDFSSNGRAPYGGLIQGNDGDFYGITYQGGKIGGGTIYKITPQGTITFIRDLSFDDGVDSKSTLIKGKDGNLYGLTRTGGANVGGTIFKITPSGAYTVIYNFTNASGGFSQGSLMQDVDGTFYGTTEVGGTKGYGTIFKLTPSGALTILHNFDKITDGSKCRGSLVRDEKGNLYGLNSEGGLYEGGTIFRFTPSGNFTVLRHLNKSTDGGNPLGSLIIQKAAPVAKAQEVVTAASTPKAITLSGTGGSPLVYTIVAQPKNGTLTGSGSNHLYIPKPGFTGSDSFTFTVTWGCQTSTVKTVSITVGENTAKALRINSGGTAATTSLGNFSADAYFNGLTITTTTTAEILGTNDDVLYQNTRRAETVGGSFNYSIPVANGNYTVKLHFAEIAFTASGKRKFNVSAEGVNWLTNYDIITAAGAARKAVIATKNLTVTDGTLNISFISVTDKACVSAIEVISVANPNRLATQTFPLNRTVITTKIYPNPATNKLTLVLDKPDAQISTSITDLTGAEVRLIQQQSIKNNQLELNIQDLKPGVYLLHLQTDQGIQFFKFIKQ</sequence>
<evidence type="ECO:0000256" key="2">
    <source>
        <dbReference type="ARBA" id="ARBA00009141"/>
    </source>
</evidence>
<keyword evidence="13" id="KW-1185">Reference proteome</keyword>
<dbReference type="Proteomes" id="UP000240357">
    <property type="component" value="Unassembled WGS sequence"/>
</dbReference>
<dbReference type="GO" id="GO:0016020">
    <property type="term" value="C:membrane"/>
    <property type="evidence" value="ECO:0007669"/>
    <property type="project" value="TreeGrafter"/>
</dbReference>
<dbReference type="InterPro" id="IPR008979">
    <property type="entry name" value="Galactose-bd-like_sf"/>
</dbReference>
<keyword evidence="3" id="KW-0812">Transmembrane</keyword>
<dbReference type="InterPro" id="IPR026444">
    <property type="entry name" value="Secre_tail"/>
</dbReference>
<dbReference type="PANTHER" id="PTHR13460">
    <property type="match status" value="1"/>
</dbReference>
<proteinExistence type="inferred from homology"/>
<dbReference type="NCBIfam" id="TIGR03803">
    <property type="entry name" value="Gloeo_Verruco"/>
    <property type="match status" value="13"/>
</dbReference>
<keyword evidence="7" id="KW-0472">Membrane</keyword>
<evidence type="ECO:0000256" key="4">
    <source>
        <dbReference type="ARBA" id="ARBA00022729"/>
    </source>
</evidence>
<dbReference type="InterPro" id="IPR022519">
    <property type="entry name" value="Gloeo/Verruco_rpt"/>
</dbReference>
<gene>
    <name evidence="12" type="ORF">AHMF7605_08985</name>
</gene>
<keyword evidence="6" id="KW-1133">Transmembrane helix</keyword>
<comment type="similarity">
    <text evidence="2">Belongs to the malectin family.</text>
</comment>
<evidence type="ECO:0008006" key="14">
    <source>
        <dbReference type="Google" id="ProtNLM"/>
    </source>
</evidence>
<evidence type="ECO:0000259" key="11">
    <source>
        <dbReference type="Pfam" id="PF18962"/>
    </source>
</evidence>
<evidence type="ECO:0000256" key="3">
    <source>
        <dbReference type="ARBA" id="ARBA00022692"/>
    </source>
</evidence>
<dbReference type="GO" id="GO:0030246">
    <property type="term" value="F:carbohydrate binding"/>
    <property type="evidence" value="ECO:0007669"/>
    <property type="project" value="InterPro"/>
</dbReference>
<dbReference type="Pfam" id="PF17963">
    <property type="entry name" value="Big_9"/>
    <property type="match status" value="1"/>
</dbReference>
<evidence type="ECO:0000256" key="1">
    <source>
        <dbReference type="ARBA" id="ARBA00004115"/>
    </source>
</evidence>
<dbReference type="Gene3D" id="2.60.120.430">
    <property type="entry name" value="Galactose-binding lectin"/>
    <property type="match status" value="1"/>
</dbReference>
<dbReference type="SUPFAM" id="SSF49785">
    <property type="entry name" value="Galactose-binding domain-like"/>
    <property type="match status" value="1"/>
</dbReference>
<keyword evidence="5" id="KW-0256">Endoplasmic reticulum</keyword>
<evidence type="ECO:0000259" key="10">
    <source>
        <dbReference type="Pfam" id="PF11721"/>
    </source>
</evidence>
<protein>
    <recommendedName>
        <fullName evidence="14">Secretion system C-terminal sorting domain-containing protein</fullName>
    </recommendedName>
</protein>
<dbReference type="InterPro" id="IPR021720">
    <property type="entry name" value="Malectin_dom"/>
</dbReference>
<feature type="domain" description="Secretion system C-terminal sorting" evidence="11">
    <location>
        <begin position="1025"/>
        <end position="1096"/>
    </location>
</feature>
<comment type="subcellular location">
    <subcellularLocation>
        <location evidence="1">Endoplasmic reticulum membrane</location>
        <topology evidence="1">Single-pass type I membrane protein</topology>
    </subcellularLocation>
</comment>
<keyword evidence="9" id="KW-0119">Carbohydrate metabolism</keyword>
<evidence type="ECO:0000256" key="5">
    <source>
        <dbReference type="ARBA" id="ARBA00022824"/>
    </source>
</evidence>
<reference evidence="12 13" key="1">
    <citation type="submission" date="2018-03" db="EMBL/GenBank/DDBJ databases">
        <title>Adhaeribacter sp. HMF7605 Genome sequencing and assembly.</title>
        <authorList>
            <person name="Kang H."/>
            <person name="Kang J."/>
            <person name="Cha I."/>
            <person name="Kim H."/>
            <person name="Joh K."/>
        </authorList>
    </citation>
    <scope>NUCLEOTIDE SEQUENCE [LARGE SCALE GENOMIC DNA]</scope>
    <source>
        <strain evidence="12 13">HMF7605</strain>
    </source>
</reference>
<evidence type="ECO:0000256" key="8">
    <source>
        <dbReference type="ARBA" id="ARBA00023180"/>
    </source>
</evidence>
<evidence type="ECO:0000256" key="9">
    <source>
        <dbReference type="ARBA" id="ARBA00023277"/>
    </source>
</evidence>
<accession>A0A2T2YDW0</accession>
<evidence type="ECO:0000313" key="13">
    <source>
        <dbReference type="Proteomes" id="UP000240357"/>
    </source>
</evidence>
<dbReference type="Pfam" id="PF18962">
    <property type="entry name" value="Por_Secre_tail"/>
    <property type="match status" value="1"/>
</dbReference>
<dbReference type="NCBIfam" id="TIGR04183">
    <property type="entry name" value="Por_Secre_tail"/>
    <property type="match status" value="1"/>
</dbReference>
<dbReference type="AlphaFoldDB" id="A0A2T2YDW0"/>
<keyword evidence="8" id="KW-0325">Glycoprotein</keyword>
<dbReference type="SUPFAM" id="SSF63829">
    <property type="entry name" value="Calcium-dependent phosphotriesterase"/>
    <property type="match status" value="3"/>
</dbReference>
<name>A0A2T2YDW0_9BACT</name>